<dbReference type="PANTHER" id="PTHR31428:SF5">
    <property type="entry name" value="REPULSIVE GUIDANCE MOLECULE B"/>
    <property type="match status" value="1"/>
</dbReference>
<proteinExistence type="predicted"/>
<keyword evidence="3" id="KW-1185">Reference proteome</keyword>
<gene>
    <name evidence="2" type="ORF">SUZIE_187135</name>
</gene>
<dbReference type="Proteomes" id="UP001166674">
    <property type="component" value="Unassembled WGS sequence"/>
</dbReference>
<dbReference type="GO" id="GO:0005886">
    <property type="term" value="C:plasma membrane"/>
    <property type="evidence" value="ECO:0007669"/>
    <property type="project" value="TreeGrafter"/>
</dbReference>
<dbReference type="PANTHER" id="PTHR31428">
    <property type="entry name" value="RGM DOMAIN FAMILY MEMBER DRAG-1"/>
    <property type="match status" value="1"/>
</dbReference>
<evidence type="ECO:0000259" key="1">
    <source>
        <dbReference type="Pfam" id="PF06534"/>
    </source>
</evidence>
<organism evidence="2 3">
    <name type="scientific">Sciurus carolinensis</name>
    <name type="common">Eastern gray squirrel</name>
    <dbReference type="NCBI Taxonomy" id="30640"/>
    <lineage>
        <taxon>Eukaryota</taxon>
        <taxon>Metazoa</taxon>
        <taxon>Chordata</taxon>
        <taxon>Craniata</taxon>
        <taxon>Vertebrata</taxon>
        <taxon>Euteleostomi</taxon>
        <taxon>Mammalia</taxon>
        <taxon>Eutheria</taxon>
        <taxon>Euarchontoglires</taxon>
        <taxon>Glires</taxon>
        <taxon>Rodentia</taxon>
        <taxon>Sciuromorpha</taxon>
        <taxon>Sciuridae</taxon>
        <taxon>Sciurinae</taxon>
        <taxon>Sciurini</taxon>
        <taxon>Sciurus</taxon>
    </lineage>
</organism>
<dbReference type="GO" id="GO:0030509">
    <property type="term" value="P:BMP signaling pathway"/>
    <property type="evidence" value="ECO:0007669"/>
    <property type="project" value="TreeGrafter"/>
</dbReference>
<sequence>MGFRAAPACAATATALVSAAATRAEQRRCLRLCPQLLVLLLLLLLSLGQLHAVQVMNVPVVPESSATAMNKITIIFKAHRECADQKVYQAVTDDLPTAFVDGTTSGGDGEAKSLHMVETAWPGYTLETANTQCHEKMTVKDFYFQSCVFDLLTTGDANFTTTTHSPLEDVEALHPRKERRHIFPSSGNGTPRGGSDLSVSLGLTCLILVVFL</sequence>
<dbReference type="GO" id="GO:0015026">
    <property type="term" value="F:coreceptor activity"/>
    <property type="evidence" value="ECO:0007669"/>
    <property type="project" value="TreeGrafter"/>
</dbReference>
<reference evidence="2" key="1">
    <citation type="submission" date="2020-03" db="EMBL/GenBank/DDBJ databases">
        <title>Studies in the Genomics of Life Span.</title>
        <authorList>
            <person name="Glass D."/>
        </authorList>
    </citation>
    <scope>NUCLEOTIDE SEQUENCE</scope>
    <source>
        <strain evidence="2">SUZIE</strain>
        <tissue evidence="2">Muscle</tissue>
    </source>
</reference>
<comment type="caution">
    <text evidence="2">The sequence shown here is derived from an EMBL/GenBank/DDBJ whole genome shotgun (WGS) entry which is preliminary data.</text>
</comment>
<dbReference type="InterPro" id="IPR009496">
    <property type="entry name" value="RGM_C"/>
</dbReference>
<accession>A0AA41T665</accession>
<dbReference type="Gene3D" id="3.40.1000.10">
    <property type="entry name" value="Mog1/PsbP, alpha/beta/alpha sandwich"/>
    <property type="match status" value="1"/>
</dbReference>
<dbReference type="InterPro" id="IPR040287">
    <property type="entry name" value="RGM"/>
</dbReference>
<evidence type="ECO:0000313" key="2">
    <source>
        <dbReference type="EMBL" id="MBZ3886276.1"/>
    </source>
</evidence>
<dbReference type="EMBL" id="JAATJV010406732">
    <property type="protein sequence ID" value="MBZ3886276.1"/>
    <property type="molecule type" value="Genomic_DNA"/>
</dbReference>
<evidence type="ECO:0000313" key="3">
    <source>
        <dbReference type="Proteomes" id="UP001166674"/>
    </source>
</evidence>
<dbReference type="AlphaFoldDB" id="A0AA41T665"/>
<feature type="domain" description="Repulsive guidance molecule C-terminal" evidence="1">
    <location>
        <begin position="124"/>
        <end position="175"/>
    </location>
</feature>
<protein>
    <submittedName>
        <fullName evidence="2">RGM domain family member B</fullName>
    </submittedName>
</protein>
<feature type="domain" description="Repulsive guidance molecule C-terminal" evidence="1">
    <location>
        <begin position="52"/>
        <end position="119"/>
    </location>
</feature>
<name>A0AA41T665_SCICA</name>
<dbReference type="Pfam" id="PF06534">
    <property type="entry name" value="RGM_C"/>
    <property type="match status" value="2"/>
</dbReference>